<accession>A0A5C6MJK0</accession>
<keyword evidence="1" id="KW-0732">Signal</keyword>
<name>A0A5C6MJK0_9TELE</name>
<proteinExistence type="predicted"/>
<dbReference type="AlphaFoldDB" id="A0A5C6MJK0"/>
<dbReference type="EMBL" id="RHFK02000022">
    <property type="protein sequence ID" value="TWW55033.1"/>
    <property type="molecule type" value="Genomic_DNA"/>
</dbReference>
<reference evidence="2 3" key="1">
    <citation type="submission" date="2019-04" db="EMBL/GenBank/DDBJ databases">
        <title>Chromosome genome assembly for Takifugu flavidus.</title>
        <authorList>
            <person name="Xiao S."/>
        </authorList>
    </citation>
    <scope>NUCLEOTIDE SEQUENCE [LARGE SCALE GENOMIC DNA]</scope>
    <source>
        <strain evidence="2">HTHZ2018</strain>
        <tissue evidence="2">Muscle</tissue>
    </source>
</reference>
<organism evidence="2 3">
    <name type="scientific">Takifugu flavidus</name>
    <name type="common">sansaifugu</name>
    <dbReference type="NCBI Taxonomy" id="433684"/>
    <lineage>
        <taxon>Eukaryota</taxon>
        <taxon>Metazoa</taxon>
        <taxon>Chordata</taxon>
        <taxon>Craniata</taxon>
        <taxon>Vertebrata</taxon>
        <taxon>Euteleostomi</taxon>
        <taxon>Actinopterygii</taxon>
        <taxon>Neopterygii</taxon>
        <taxon>Teleostei</taxon>
        <taxon>Neoteleostei</taxon>
        <taxon>Acanthomorphata</taxon>
        <taxon>Eupercaria</taxon>
        <taxon>Tetraodontiformes</taxon>
        <taxon>Tetradontoidea</taxon>
        <taxon>Tetraodontidae</taxon>
        <taxon>Takifugu</taxon>
    </lineage>
</organism>
<comment type="caution">
    <text evidence="2">The sequence shown here is derived from an EMBL/GenBank/DDBJ whole genome shotgun (WGS) entry which is preliminary data.</text>
</comment>
<evidence type="ECO:0000256" key="1">
    <source>
        <dbReference type="SAM" id="SignalP"/>
    </source>
</evidence>
<evidence type="ECO:0000313" key="3">
    <source>
        <dbReference type="Proteomes" id="UP000324091"/>
    </source>
</evidence>
<protein>
    <submittedName>
        <fullName evidence="2">Uncharacterized protein</fullName>
    </submittedName>
</protein>
<feature type="chain" id="PRO_5022763361" evidence="1">
    <location>
        <begin position="24"/>
        <end position="129"/>
    </location>
</feature>
<sequence>MKSFIIQSLALIGAMVVIVDVASIPPPKTKVLLKSIFADANNMLNTFSQGNLTSKVARPWDGEIKCWKHFFCLAEKSLNLTNFNQSKLTKQLHQYNKLTNITNCHLNKNNRISLKSLLANITACTKIEL</sequence>
<feature type="signal peptide" evidence="1">
    <location>
        <begin position="1"/>
        <end position="23"/>
    </location>
</feature>
<gene>
    <name evidence="2" type="ORF">D4764_09G0000820</name>
</gene>
<keyword evidence="3" id="KW-1185">Reference proteome</keyword>
<evidence type="ECO:0000313" key="2">
    <source>
        <dbReference type="EMBL" id="TWW55033.1"/>
    </source>
</evidence>
<dbReference type="Proteomes" id="UP000324091">
    <property type="component" value="Chromosome 9"/>
</dbReference>